<evidence type="ECO:0000259" key="6">
    <source>
        <dbReference type="Pfam" id="PF12698"/>
    </source>
</evidence>
<dbReference type="PANTHER" id="PTHR43027">
    <property type="entry name" value="DOXORUBICIN RESISTANCE ABC TRANSPORTER PERMEASE PROTEIN DRRC-RELATED"/>
    <property type="match status" value="1"/>
</dbReference>
<dbReference type="Proteomes" id="UP001235840">
    <property type="component" value="Unassembled WGS sequence"/>
</dbReference>
<feature type="transmembrane region" description="Helical" evidence="5">
    <location>
        <begin position="15"/>
        <end position="34"/>
    </location>
</feature>
<dbReference type="PANTHER" id="PTHR43027:SF1">
    <property type="entry name" value="DOXORUBICIN RESISTANCE ABC TRANSPORTER PERMEASE PROTEIN DRRC-RELATED"/>
    <property type="match status" value="1"/>
</dbReference>
<evidence type="ECO:0000256" key="2">
    <source>
        <dbReference type="ARBA" id="ARBA00022692"/>
    </source>
</evidence>
<evidence type="ECO:0000256" key="5">
    <source>
        <dbReference type="SAM" id="Phobius"/>
    </source>
</evidence>
<gene>
    <name evidence="7" type="ORF">J2S11_000625</name>
</gene>
<name>A0ABT9VUR3_9BACI</name>
<feature type="transmembrane region" description="Helical" evidence="5">
    <location>
        <begin position="281"/>
        <end position="300"/>
    </location>
</feature>
<proteinExistence type="predicted"/>
<evidence type="ECO:0000256" key="4">
    <source>
        <dbReference type="ARBA" id="ARBA00023136"/>
    </source>
</evidence>
<dbReference type="RefSeq" id="WP_307390766.1">
    <property type="nucleotide sequence ID" value="NZ_BAAADK010000018.1"/>
</dbReference>
<protein>
    <submittedName>
        <fullName evidence="7">ABC-2 type transport system permease protein</fullName>
    </submittedName>
</protein>
<dbReference type="InterPro" id="IPR013525">
    <property type="entry name" value="ABC2_TM"/>
</dbReference>
<evidence type="ECO:0000313" key="7">
    <source>
        <dbReference type="EMBL" id="MDQ0164725.1"/>
    </source>
</evidence>
<evidence type="ECO:0000256" key="3">
    <source>
        <dbReference type="ARBA" id="ARBA00022989"/>
    </source>
</evidence>
<keyword evidence="8" id="KW-1185">Reference proteome</keyword>
<organism evidence="7 8">
    <name type="scientific">Caldalkalibacillus horti</name>
    <dbReference type="NCBI Taxonomy" id="77523"/>
    <lineage>
        <taxon>Bacteria</taxon>
        <taxon>Bacillati</taxon>
        <taxon>Bacillota</taxon>
        <taxon>Bacilli</taxon>
        <taxon>Bacillales</taxon>
        <taxon>Bacillaceae</taxon>
        <taxon>Caldalkalibacillus</taxon>
    </lineage>
</organism>
<feature type="transmembrane region" description="Helical" evidence="5">
    <location>
        <begin position="173"/>
        <end position="193"/>
    </location>
</feature>
<keyword evidence="2 5" id="KW-0812">Transmembrane</keyword>
<dbReference type="InterPro" id="IPR052902">
    <property type="entry name" value="ABC-2_transporter"/>
</dbReference>
<sequence length="366" mass="41828">MIPVFLTQWLKERRSPLLVLMLMGLGIALALLFASNMGGKLEVKVFTNGVEEEEALEWISILNEGESIDFQLADEEKVMKDVREGRLDVAVKLVQGDYRIITASDNYNVYYVERYVQRVMEEEVRLLAAIHQADNPELFRLEVEQRLQQPLLTLETQVPDGSERVREHYSIQLFYAFTLFMSMFIIGFKVNAITEERVGGIWERMILSPVRKIEIYLGHMLYTFMIGFAQVLVVCLLFIYIFGFDMGERFGLQLLIIVIHTFACVALATLFTGVFKTPEQFGSFFPIIVPIMPLISGAYWPEGSISNPFLLILAEFVPLTHALDALKGAALYDYGWVELMPPLVKLVLMFVVFMGVGINLVERVRK</sequence>
<comment type="subcellular location">
    <subcellularLocation>
        <location evidence="1">Membrane</location>
        <topology evidence="1">Multi-pass membrane protein</topology>
    </subcellularLocation>
</comment>
<reference evidence="7 8" key="1">
    <citation type="submission" date="2023-07" db="EMBL/GenBank/DDBJ databases">
        <title>Genomic Encyclopedia of Type Strains, Phase IV (KMG-IV): sequencing the most valuable type-strain genomes for metagenomic binning, comparative biology and taxonomic classification.</title>
        <authorList>
            <person name="Goeker M."/>
        </authorList>
    </citation>
    <scope>NUCLEOTIDE SEQUENCE [LARGE SCALE GENOMIC DNA]</scope>
    <source>
        <strain evidence="7 8">DSM 12751</strain>
    </source>
</reference>
<dbReference type="Pfam" id="PF12698">
    <property type="entry name" value="ABC2_membrane_3"/>
    <property type="match status" value="1"/>
</dbReference>
<keyword evidence="4 5" id="KW-0472">Membrane</keyword>
<comment type="caution">
    <text evidence="7">The sequence shown here is derived from an EMBL/GenBank/DDBJ whole genome shotgun (WGS) entry which is preliminary data.</text>
</comment>
<keyword evidence="3 5" id="KW-1133">Transmembrane helix</keyword>
<evidence type="ECO:0000256" key="1">
    <source>
        <dbReference type="ARBA" id="ARBA00004141"/>
    </source>
</evidence>
<feature type="transmembrane region" description="Helical" evidence="5">
    <location>
        <begin position="343"/>
        <end position="361"/>
    </location>
</feature>
<dbReference type="EMBL" id="JAUSTY010000002">
    <property type="protein sequence ID" value="MDQ0164725.1"/>
    <property type="molecule type" value="Genomic_DNA"/>
</dbReference>
<feature type="domain" description="ABC-2 type transporter transmembrane" evidence="6">
    <location>
        <begin position="20"/>
        <end position="357"/>
    </location>
</feature>
<feature type="transmembrane region" description="Helical" evidence="5">
    <location>
        <begin position="254"/>
        <end position="275"/>
    </location>
</feature>
<accession>A0ABT9VUR3</accession>
<evidence type="ECO:0000313" key="8">
    <source>
        <dbReference type="Proteomes" id="UP001235840"/>
    </source>
</evidence>
<feature type="transmembrane region" description="Helical" evidence="5">
    <location>
        <begin position="213"/>
        <end position="242"/>
    </location>
</feature>